<evidence type="ECO:0000259" key="3">
    <source>
        <dbReference type="PROSITE" id="PS50883"/>
    </source>
</evidence>
<dbReference type="PROSITE" id="PS50113">
    <property type="entry name" value="PAC"/>
    <property type="match status" value="1"/>
</dbReference>
<dbReference type="NCBIfam" id="TIGR00254">
    <property type="entry name" value="GGDEF"/>
    <property type="match status" value="1"/>
</dbReference>
<dbReference type="SUPFAM" id="SSF55073">
    <property type="entry name" value="Nucleotide cyclase"/>
    <property type="match status" value="1"/>
</dbReference>
<dbReference type="CDD" id="cd00130">
    <property type="entry name" value="PAS"/>
    <property type="match status" value="1"/>
</dbReference>
<dbReference type="SMART" id="SM00267">
    <property type="entry name" value="GGDEF"/>
    <property type="match status" value="1"/>
</dbReference>
<protein>
    <submittedName>
        <fullName evidence="5">Bifunctional diguanylate cyclase/phosphodiesterase</fullName>
    </submittedName>
</protein>
<gene>
    <name evidence="5" type="ORF">APE01nite_18690</name>
</gene>
<dbReference type="PROSITE" id="PS50112">
    <property type="entry name" value="PAS"/>
    <property type="match status" value="1"/>
</dbReference>
<evidence type="ECO:0000259" key="2">
    <source>
        <dbReference type="PROSITE" id="PS50113"/>
    </source>
</evidence>
<dbReference type="SUPFAM" id="SSF141868">
    <property type="entry name" value="EAL domain-like"/>
    <property type="match status" value="1"/>
</dbReference>
<dbReference type="CDD" id="cd01949">
    <property type="entry name" value="GGDEF"/>
    <property type="match status" value="1"/>
</dbReference>
<dbReference type="Pfam" id="PF00990">
    <property type="entry name" value="GGDEF"/>
    <property type="match status" value="1"/>
</dbReference>
<dbReference type="InterPro" id="IPR000160">
    <property type="entry name" value="GGDEF_dom"/>
</dbReference>
<dbReference type="Proteomes" id="UP000317730">
    <property type="component" value="Unassembled WGS sequence"/>
</dbReference>
<dbReference type="CDD" id="cd01948">
    <property type="entry name" value="EAL"/>
    <property type="match status" value="1"/>
</dbReference>
<dbReference type="Pfam" id="PF00563">
    <property type="entry name" value="EAL"/>
    <property type="match status" value="1"/>
</dbReference>
<proteinExistence type="predicted"/>
<dbReference type="SUPFAM" id="SSF55781">
    <property type="entry name" value="GAF domain-like"/>
    <property type="match status" value="1"/>
</dbReference>
<accession>A0A4Y3TW40</accession>
<sequence>MPAPYPMPSNEAERLKALAEYHLMDTPREEDFDRLTGLASRLFNVPIVTISLLDYDRLFSKANIGFGFTEISREVSFSAYVIMGDDIVVVPDTTKDPRFSSNPMVLGPPFIRFYVGIPLVAPFGEKIGTLSLIDTKPRADFTIEDRRNLTDIAALVMDRMEIRRLDHVRTVNQARFENVAATFSDAIICANAAAQITFWNHSAERLFGYSPAEVVGQRSDIIVAESDRNIYGALLERLRHGLRMERPYKSIELLALRKDGSEFPAEFSLSSWKEGKTTSVNIIVRDVTERRINEEHLFRLAATDALTNLPNRAVWRERLEQTMAAERPATILLLDLDGFKEVNETLGHSAGDAILQEVALRLRSVCSTAIMVARLGGNEFVVLLSGNDERQARTVAGELIGAISMPYEVSGQRCHIGVSIGGALGPQHGSRPDDLFAAADMALYRAKSTGKGHFELFEPRLREVAVLRRAFEQELRFAFENGEFEVFYQPQVSLSNSRVVGAEALMRWSHPQQGLLSPASFMEVLSQKPSASAVGEWVLRTACQQAAKWQSAIPGFRMGVNLFEAQCRSGRLVTLVREVLTETRLSPENLELEIVENVLLHNDAVTLRMLQDLRSLGVGLAFDDYGTGFAALSLLKRYPVTRLKIDRSFVRDVNTDPTDAAVVKAIQYLGRSFGMDVIAEGVETEAQLNFLKQVGCNEAQGYLFGRPMTAAQFSQLFVDVGPPA</sequence>
<dbReference type="InterPro" id="IPR000014">
    <property type="entry name" value="PAS"/>
</dbReference>
<evidence type="ECO:0000259" key="4">
    <source>
        <dbReference type="PROSITE" id="PS50887"/>
    </source>
</evidence>
<comment type="caution">
    <text evidence="5">The sequence shown here is derived from an EMBL/GenBank/DDBJ whole genome shotgun (WGS) entry which is preliminary data.</text>
</comment>
<dbReference type="InterPro" id="IPR001633">
    <property type="entry name" value="EAL_dom"/>
</dbReference>
<dbReference type="Gene3D" id="3.20.20.450">
    <property type="entry name" value="EAL domain"/>
    <property type="match status" value="1"/>
</dbReference>
<dbReference type="SMART" id="SM00091">
    <property type="entry name" value="PAS"/>
    <property type="match status" value="1"/>
</dbReference>
<dbReference type="PROSITE" id="PS50883">
    <property type="entry name" value="EAL"/>
    <property type="match status" value="1"/>
</dbReference>
<dbReference type="InterPro" id="IPR003018">
    <property type="entry name" value="GAF"/>
</dbReference>
<dbReference type="InterPro" id="IPR035965">
    <property type="entry name" value="PAS-like_dom_sf"/>
</dbReference>
<dbReference type="InterPro" id="IPR029787">
    <property type="entry name" value="Nucleotide_cyclase"/>
</dbReference>
<dbReference type="InterPro" id="IPR052155">
    <property type="entry name" value="Biofilm_reg_signaling"/>
</dbReference>
<keyword evidence="6" id="KW-1185">Reference proteome</keyword>
<dbReference type="PANTHER" id="PTHR44757:SF2">
    <property type="entry name" value="BIOFILM ARCHITECTURE MAINTENANCE PROTEIN MBAA"/>
    <property type="match status" value="1"/>
</dbReference>
<dbReference type="AlphaFoldDB" id="A0A4Y3TW40"/>
<feature type="domain" description="PAC" evidence="2">
    <location>
        <begin position="249"/>
        <end position="299"/>
    </location>
</feature>
<feature type="domain" description="PAS" evidence="1">
    <location>
        <begin position="172"/>
        <end position="241"/>
    </location>
</feature>
<dbReference type="InterPro" id="IPR035919">
    <property type="entry name" value="EAL_sf"/>
</dbReference>
<feature type="domain" description="GGDEF" evidence="4">
    <location>
        <begin position="327"/>
        <end position="459"/>
    </location>
</feature>
<dbReference type="Pfam" id="PF01590">
    <property type="entry name" value="GAF"/>
    <property type="match status" value="1"/>
</dbReference>
<dbReference type="InterPro" id="IPR029016">
    <property type="entry name" value="GAF-like_dom_sf"/>
</dbReference>
<dbReference type="PROSITE" id="PS50887">
    <property type="entry name" value="GGDEF"/>
    <property type="match status" value="1"/>
</dbReference>
<reference evidence="5 6" key="1">
    <citation type="submission" date="2019-06" db="EMBL/GenBank/DDBJ databases">
        <title>Whole genome shotgun sequence of Acetobacter peroxydans NBRC 13755.</title>
        <authorList>
            <person name="Hosoyama A."/>
            <person name="Uohara A."/>
            <person name="Ohji S."/>
            <person name="Ichikawa N."/>
        </authorList>
    </citation>
    <scope>NUCLEOTIDE SEQUENCE [LARGE SCALE GENOMIC DNA]</scope>
    <source>
        <strain evidence="5 6">NBRC 13755</strain>
    </source>
</reference>
<dbReference type="InterPro" id="IPR000700">
    <property type="entry name" value="PAS-assoc_C"/>
</dbReference>
<feature type="domain" description="EAL" evidence="3">
    <location>
        <begin position="468"/>
        <end position="721"/>
    </location>
</feature>
<dbReference type="SMART" id="SM00065">
    <property type="entry name" value="GAF"/>
    <property type="match status" value="1"/>
</dbReference>
<dbReference type="Gene3D" id="3.30.70.270">
    <property type="match status" value="1"/>
</dbReference>
<evidence type="ECO:0000259" key="1">
    <source>
        <dbReference type="PROSITE" id="PS50112"/>
    </source>
</evidence>
<evidence type="ECO:0000313" key="6">
    <source>
        <dbReference type="Proteomes" id="UP000317730"/>
    </source>
</evidence>
<dbReference type="Pfam" id="PF13426">
    <property type="entry name" value="PAS_9"/>
    <property type="match status" value="1"/>
</dbReference>
<dbReference type="Gene3D" id="3.30.450.40">
    <property type="match status" value="1"/>
</dbReference>
<dbReference type="Gene3D" id="3.30.450.20">
    <property type="entry name" value="PAS domain"/>
    <property type="match status" value="1"/>
</dbReference>
<organism evidence="5 6">
    <name type="scientific">Acetobacter peroxydans</name>
    <dbReference type="NCBI Taxonomy" id="104098"/>
    <lineage>
        <taxon>Bacteria</taxon>
        <taxon>Pseudomonadati</taxon>
        <taxon>Pseudomonadota</taxon>
        <taxon>Alphaproteobacteria</taxon>
        <taxon>Acetobacterales</taxon>
        <taxon>Acetobacteraceae</taxon>
        <taxon>Acetobacter</taxon>
    </lineage>
</organism>
<dbReference type="PANTHER" id="PTHR44757">
    <property type="entry name" value="DIGUANYLATE CYCLASE DGCP"/>
    <property type="match status" value="1"/>
</dbReference>
<dbReference type="SUPFAM" id="SSF55785">
    <property type="entry name" value="PYP-like sensor domain (PAS domain)"/>
    <property type="match status" value="1"/>
</dbReference>
<dbReference type="SMART" id="SM00052">
    <property type="entry name" value="EAL"/>
    <property type="match status" value="1"/>
</dbReference>
<dbReference type="EMBL" id="BJMV01000009">
    <property type="protein sequence ID" value="GEB86072.1"/>
    <property type="molecule type" value="Genomic_DNA"/>
</dbReference>
<dbReference type="NCBIfam" id="TIGR00229">
    <property type="entry name" value="sensory_box"/>
    <property type="match status" value="1"/>
</dbReference>
<name>A0A4Y3TW40_9PROT</name>
<evidence type="ECO:0000313" key="5">
    <source>
        <dbReference type="EMBL" id="GEB86072.1"/>
    </source>
</evidence>
<dbReference type="InterPro" id="IPR043128">
    <property type="entry name" value="Rev_trsase/Diguanyl_cyclase"/>
</dbReference>